<gene>
    <name evidence="2" type="ORF">FDV58_33970</name>
</gene>
<dbReference type="AlphaFoldDB" id="A0A4V6CVQ9"/>
<reference evidence="2 3" key="1">
    <citation type="submission" date="2019-05" db="EMBL/GenBank/DDBJ databases">
        <title>Draft Genome of Bradyrhizobium elkanii strain SEMIA 938, Used in Commercial Inoculants for Lupinus spp. in Brazil.</title>
        <authorList>
            <person name="Hungria M."/>
            <person name="Delamuta J.R.M."/>
            <person name="Ribeiro R.A."/>
            <person name="Nogueira M.A."/>
        </authorList>
    </citation>
    <scope>NUCLEOTIDE SEQUENCE [LARGE SCALE GENOMIC DNA]</scope>
    <source>
        <strain evidence="2 3">Semia 938</strain>
    </source>
</reference>
<dbReference type="PANTHER" id="PTHR37024">
    <property type="entry name" value="TYPE VI SECRETION SYSTEM DUF2094 AND IMPA-RELATED DOMAIN PROTEIN"/>
    <property type="match status" value="1"/>
</dbReference>
<dbReference type="Pfam" id="PF06812">
    <property type="entry name" value="ImpA_N"/>
    <property type="match status" value="1"/>
</dbReference>
<evidence type="ECO:0000259" key="1">
    <source>
        <dbReference type="Pfam" id="PF06812"/>
    </source>
</evidence>
<dbReference type="InterPro" id="IPR010657">
    <property type="entry name" value="ImpA_N"/>
</dbReference>
<organism evidence="2 3">
    <name type="scientific">Bradyrhizobium elkanii</name>
    <dbReference type="NCBI Taxonomy" id="29448"/>
    <lineage>
        <taxon>Bacteria</taxon>
        <taxon>Pseudomonadati</taxon>
        <taxon>Pseudomonadota</taxon>
        <taxon>Alphaproteobacteria</taxon>
        <taxon>Hyphomicrobiales</taxon>
        <taxon>Nitrobacteraceae</taxon>
        <taxon>Bradyrhizobium</taxon>
    </lineage>
</organism>
<proteinExistence type="predicted"/>
<dbReference type="Proteomes" id="UP000305095">
    <property type="component" value="Unassembled WGS sequence"/>
</dbReference>
<evidence type="ECO:0000313" key="2">
    <source>
        <dbReference type="EMBL" id="TKV74015.1"/>
    </source>
</evidence>
<accession>A0A4V6CVQ9</accession>
<evidence type="ECO:0000313" key="3">
    <source>
        <dbReference type="Proteomes" id="UP000305095"/>
    </source>
</evidence>
<feature type="domain" description="ImpA N-terminal" evidence="1">
    <location>
        <begin position="21"/>
        <end position="132"/>
    </location>
</feature>
<dbReference type="RefSeq" id="WP_137482993.1">
    <property type="nucleotide sequence ID" value="NZ_SZZP01000028.1"/>
</dbReference>
<comment type="caution">
    <text evidence="2">The sequence shown here is derived from an EMBL/GenBank/DDBJ whole genome shotgun (WGS) entry which is preliminary data.</text>
</comment>
<protein>
    <recommendedName>
        <fullName evidence="1">ImpA N-terminal domain-containing protein</fullName>
    </recommendedName>
</protein>
<sequence>MIDYWIAVRDDIAARSRHGAAPVPGHPPAGNDIRQAAEFKQLEAQVRHMDVDGPAAVDWSKVNTLSFNILSNRSKDILVACWATYGLFRVEGYHGLAVGLGVLRSMVEVHWEGLFPLSSEETARVGALDWLVGRLGPAVAGMVPIAADSVAVVAAYDSLDDLAHRLSAKLVKRQLTLEGLLRAMKSYHDQAICELADATKQAAEAIRAAR</sequence>
<name>A0A4V6CVQ9_BRAEL</name>
<dbReference type="PANTHER" id="PTHR37024:SF5">
    <property type="entry name" value="IMPA N-TERMINAL DOMAIN-CONTAINING PROTEIN"/>
    <property type="match status" value="1"/>
</dbReference>
<dbReference type="EMBL" id="SZZP01000028">
    <property type="protein sequence ID" value="TKV74015.1"/>
    <property type="molecule type" value="Genomic_DNA"/>
</dbReference>